<feature type="compositionally biased region" description="Low complexity" evidence="1">
    <location>
        <begin position="135"/>
        <end position="146"/>
    </location>
</feature>
<name>A0A922I093_DERFA</name>
<keyword evidence="3" id="KW-1185">Reference proteome</keyword>
<dbReference type="Proteomes" id="UP000790347">
    <property type="component" value="Unassembled WGS sequence"/>
</dbReference>
<dbReference type="EMBL" id="ASGP02000003">
    <property type="protein sequence ID" value="KAH9517398.1"/>
    <property type="molecule type" value="Genomic_DNA"/>
</dbReference>
<reference evidence="2" key="2">
    <citation type="journal article" date="2022" name="Res Sq">
        <title>Comparative Genomics Reveals Insights into the Divergent Evolution of Astigmatic Mites and Household Pest Adaptations.</title>
        <authorList>
            <person name="Xiong Q."/>
            <person name="Wan A.T.-Y."/>
            <person name="Liu X.-Y."/>
            <person name="Fung C.S.-H."/>
            <person name="Xiao X."/>
            <person name="Malainual N."/>
            <person name="Hou J."/>
            <person name="Wang L."/>
            <person name="Wang M."/>
            <person name="Yang K."/>
            <person name="Cui Y."/>
            <person name="Leung E."/>
            <person name="Nong W."/>
            <person name="Shin S.-K."/>
            <person name="Au S."/>
            <person name="Jeong K.Y."/>
            <person name="Chew F.T."/>
            <person name="Hui J."/>
            <person name="Leung T.F."/>
            <person name="Tungtrongchitr A."/>
            <person name="Zhong N."/>
            <person name="Liu Z."/>
            <person name="Tsui S."/>
        </authorList>
    </citation>
    <scope>NUCLEOTIDE SEQUENCE</scope>
    <source>
        <strain evidence="2">Derf</strain>
        <tissue evidence="2">Whole organism</tissue>
    </source>
</reference>
<comment type="caution">
    <text evidence="2">The sequence shown here is derived from an EMBL/GenBank/DDBJ whole genome shotgun (WGS) entry which is preliminary data.</text>
</comment>
<accession>A0A922I093</accession>
<organism evidence="2 3">
    <name type="scientific">Dermatophagoides farinae</name>
    <name type="common">American house dust mite</name>
    <dbReference type="NCBI Taxonomy" id="6954"/>
    <lineage>
        <taxon>Eukaryota</taxon>
        <taxon>Metazoa</taxon>
        <taxon>Ecdysozoa</taxon>
        <taxon>Arthropoda</taxon>
        <taxon>Chelicerata</taxon>
        <taxon>Arachnida</taxon>
        <taxon>Acari</taxon>
        <taxon>Acariformes</taxon>
        <taxon>Sarcoptiformes</taxon>
        <taxon>Astigmata</taxon>
        <taxon>Psoroptidia</taxon>
        <taxon>Analgoidea</taxon>
        <taxon>Pyroglyphidae</taxon>
        <taxon>Dermatophagoidinae</taxon>
        <taxon>Dermatophagoides</taxon>
    </lineage>
</organism>
<evidence type="ECO:0000313" key="2">
    <source>
        <dbReference type="EMBL" id="KAH9517398.1"/>
    </source>
</evidence>
<proteinExistence type="predicted"/>
<evidence type="ECO:0000256" key="1">
    <source>
        <dbReference type="SAM" id="MobiDB-lite"/>
    </source>
</evidence>
<reference evidence="2" key="1">
    <citation type="submission" date="2013-05" db="EMBL/GenBank/DDBJ databases">
        <authorList>
            <person name="Yim A.K.Y."/>
            <person name="Chan T.F."/>
            <person name="Ji K.M."/>
            <person name="Liu X.Y."/>
            <person name="Zhou J.W."/>
            <person name="Li R.Q."/>
            <person name="Yang K.Y."/>
            <person name="Li J."/>
            <person name="Li M."/>
            <person name="Law P.T.W."/>
            <person name="Wu Y.L."/>
            <person name="Cai Z.L."/>
            <person name="Qin H."/>
            <person name="Bao Y."/>
            <person name="Leung R.K.K."/>
            <person name="Ng P.K.S."/>
            <person name="Zou J."/>
            <person name="Zhong X.J."/>
            <person name="Ran P.X."/>
            <person name="Zhong N.S."/>
            <person name="Liu Z.G."/>
            <person name="Tsui S.K.W."/>
        </authorList>
    </citation>
    <scope>NUCLEOTIDE SEQUENCE</scope>
    <source>
        <strain evidence="2">Derf</strain>
        <tissue evidence="2">Whole organism</tissue>
    </source>
</reference>
<feature type="region of interest" description="Disordered" evidence="1">
    <location>
        <begin position="133"/>
        <end position="154"/>
    </location>
</feature>
<sequence length="154" mass="17204">MIMATNNYQSMMMTIYFGLICSSFLFTLMADASPFYGSLSDNDGGIIFTGVGGEELPRIINNNNNPDVLRKISFSSDDYLNPSMLHSGWLIPSWLIEQSLPLTSFSQIKRDLSKKHKSRDILRGLAVKRNQMIDPSSSSSSIYPSSTQTKGNKY</sequence>
<protein>
    <submittedName>
        <fullName evidence="2">Uncharacterized protein</fullName>
    </submittedName>
</protein>
<gene>
    <name evidence="2" type="ORF">DERF_008074</name>
</gene>
<dbReference type="AlphaFoldDB" id="A0A922I093"/>
<evidence type="ECO:0000313" key="3">
    <source>
        <dbReference type="Proteomes" id="UP000790347"/>
    </source>
</evidence>